<dbReference type="Proteomes" id="UP000177025">
    <property type="component" value="Unassembled WGS sequence"/>
</dbReference>
<protein>
    <submittedName>
        <fullName evidence="7">Nitroreductase</fullName>
    </submittedName>
</protein>
<organism evidence="7 8">
    <name type="scientific">candidate division WOR-3 bacterium RBG_13_43_14</name>
    <dbReference type="NCBI Taxonomy" id="1802590"/>
    <lineage>
        <taxon>Bacteria</taxon>
        <taxon>Bacteria division WOR-3</taxon>
    </lineage>
</organism>
<comment type="cofactor">
    <cofactor evidence="1">
        <name>FMN</name>
        <dbReference type="ChEBI" id="CHEBI:58210"/>
    </cofactor>
</comment>
<dbReference type="InterPro" id="IPR000415">
    <property type="entry name" value="Nitroreductase-like"/>
</dbReference>
<evidence type="ECO:0000313" key="7">
    <source>
        <dbReference type="EMBL" id="OGC42067.1"/>
    </source>
</evidence>
<comment type="caution">
    <text evidence="7">The sequence shown here is derived from an EMBL/GenBank/DDBJ whole genome shotgun (WGS) entry which is preliminary data.</text>
</comment>
<keyword evidence="3" id="KW-0285">Flavoprotein</keyword>
<evidence type="ECO:0000256" key="1">
    <source>
        <dbReference type="ARBA" id="ARBA00001917"/>
    </source>
</evidence>
<keyword evidence="4" id="KW-0288">FMN</keyword>
<evidence type="ECO:0000313" key="8">
    <source>
        <dbReference type="Proteomes" id="UP000177025"/>
    </source>
</evidence>
<dbReference type="InterPro" id="IPR029479">
    <property type="entry name" value="Nitroreductase"/>
</dbReference>
<dbReference type="PANTHER" id="PTHR43673:SF2">
    <property type="entry name" value="NITROREDUCTASE"/>
    <property type="match status" value="1"/>
</dbReference>
<name>A0A1F4UB08_UNCW3</name>
<keyword evidence="5" id="KW-0560">Oxidoreductase</keyword>
<dbReference type="Pfam" id="PF00881">
    <property type="entry name" value="Nitroreductase"/>
    <property type="match status" value="1"/>
</dbReference>
<feature type="domain" description="Nitroreductase" evidence="6">
    <location>
        <begin position="89"/>
        <end position="148"/>
    </location>
</feature>
<sequence length="185" mass="20960">MDVTKAIKERRAYRSLAPVEITDDLIKDLAGSAQLFCSCFNNQPWRFVFVYDPDQLIKMHDTLSKGNEWVKAASLIIAVFSKPDLDCIIKDRKYYFFDTGMAVAAMILRATELGLIAHPIAGFSPKKAGEVLDIPEEMEIITLINIGKHAEKISPILSEQQIQAEKDRPERLPLAKFVYLNKYTP</sequence>
<evidence type="ECO:0000259" key="6">
    <source>
        <dbReference type="Pfam" id="PF00881"/>
    </source>
</evidence>
<dbReference type="GO" id="GO:0016491">
    <property type="term" value="F:oxidoreductase activity"/>
    <property type="evidence" value="ECO:0007669"/>
    <property type="project" value="UniProtKB-KW"/>
</dbReference>
<dbReference type="SUPFAM" id="SSF55469">
    <property type="entry name" value="FMN-dependent nitroreductase-like"/>
    <property type="match status" value="1"/>
</dbReference>
<dbReference type="CDD" id="cd02138">
    <property type="entry name" value="TdsD-like"/>
    <property type="match status" value="1"/>
</dbReference>
<evidence type="ECO:0000256" key="2">
    <source>
        <dbReference type="ARBA" id="ARBA00007118"/>
    </source>
</evidence>
<evidence type="ECO:0000256" key="5">
    <source>
        <dbReference type="ARBA" id="ARBA00023002"/>
    </source>
</evidence>
<dbReference type="AlphaFoldDB" id="A0A1F4UB08"/>
<proteinExistence type="inferred from homology"/>
<dbReference type="PANTHER" id="PTHR43673">
    <property type="entry name" value="NAD(P)H NITROREDUCTASE YDGI-RELATED"/>
    <property type="match status" value="1"/>
</dbReference>
<dbReference type="Gene3D" id="3.40.109.10">
    <property type="entry name" value="NADH Oxidase"/>
    <property type="match status" value="1"/>
</dbReference>
<reference evidence="7 8" key="1">
    <citation type="journal article" date="2016" name="Nat. Commun.">
        <title>Thousands of microbial genomes shed light on interconnected biogeochemical processes in an aquifer system.</title>
        <authorList>
            <person name="Anantharaman K."/>
            <person name="Brown C.T."/>
            <person name="Hug L.A."/>
            <person name="Sharon I."/>
            <person name="Castelle C.J."/>
            <person name="Probst A.J."/>
            <person name="Thomas B.C."/>
            <person name="Singh A."/>
            <person name="Wilkins M.J."/>
            <person name="Karaoz U."/>
            <person name="Brodie E.L."/>
            <person name="Williams K.H."/>
            <person name="Hubbard S.S."/>
            <person name="Banfield J.F."/>
        </authorList>
    </citation>
    <scope>NUCLEOTIDE SEQUENCE [LARGE SCALE GENOMIC DNA]</scope>
</reference>
<comment type="similarity">
    <text evidence="2">Belongs to the nitroreductase family.</text>
</comment>
<gene>
    <name evidence="7" type="ORF">A2Y85_04215</name>
</gene>
<accession>A0A1F4UB08</accession>
<evidence type="ECO:0000256" key="4">
    <source>
        <dbReference type="ARBA" id="ARBA00022643"/>
    </source>
</evidence>
<evidence type="ECO:0000256" key="3">
    <source>
        <dbReference type="ARBA" id="ARBA00022630"/>
    </source>
</evidence>
<dbReference type="EMBL" id="MEUM01000083">
    <property type="protein sequence ID" value="OGC42067.1"/>
    <property type="molecule type" value="Genomic_DNA"/>
</dbReference>